<feature type="transmembrane region" description="Helical" evidence="1">
    <location>
        <begin position="159"/>
        <end position="181"/>
    </location>
</feature>
<dbReference type="Pfam" id="PF10067">
    <property type="entry name" value="DUF2306"/>
    <property type="match status" value="1"/>
</dbReference>
<dbReference type="Proteomes" id="UP001597342">
    <property type="component" value="Unassembled WGS sequence"/>
</dbReference>
<dbReference type="RefSeq" id="WP_379831393.1">
    <property type="nucleotide sequence ID" value="NZ_JBHUHU010000003.1"/>
</dbReference>
<feature type="transmembrane region" description="Helical" evidence="1">
    <location>
        <begin position="96"/>
        <end position="114"/>
    </location>
</feature>
<dbReference type="InterPro" id="IPR018750">
    <property type="entry name" value="DUF2306_membrane"/>
</dbReference>
<keyword evidence="3" id="KW-1185">Reference proteome</keyword>
<evidence type="ECO:0000256" key="1">
    <source>
        <dbReference type="SAM" id="Phobius"/>
    </source>
</evidence>
<reference evidence="3" key="1">
    <citation type="journal article" date="2019" name="Int. J. Syst. Evol. Microbiol.">
        <title>The Global Catalogue of Microorganisms (GCM) 10K type strain sequencing project: providing services to taxonomists for standard genome sequencing and annotation.</title>
        <authorList>
            <consortium name="The Broad Institute Genomics Platform"/>
            <consortium name="The Broad Institute Genome Sequencing Center for Infectious Disease"/>
            <person name="Wu L."/>
            <person name="Ma J."/>
        </authorList>
    </citation>
    <scope>NUCLEOTIDE SEQUENCE [LARGE SCALE GENOMIC DNA]</scope>
    <source>
        <strain evidence="3">JCM 3389</strain>
    </source>
</reference>
<feature type="transmembrane region" description="Helical" evidence="1">
    <location>
        <begin position="55"/>
        <end position="76"/>
    </location>
</feature>
<evidence type="ECO:0000313" key="2">
    <source>
        <dbReference type="EMBL" id="MFD2100692.1"/>
    </source>
</evidence>
<evidence type="ECO:0000313" key="3">
    <source>
        <dbReference type="Proteomes" id="UP001597342"/>
    </source>
</evidence>
<keyword evidence="1" id="KW-0812">Transmembrane</keyword>
<comment type="caution">
    <text evidence="2">The sequence shown here is derived from an EMBL/GenBank/DDBJ whole genome shotgun (WGS) entry which is preliminary data.</text>
</comment>
<dbReference type="EMBL" id="JBHUHU010000003">
    <property type="protein sequence ID" value="MFD2100692.1"/>
    <property type="molecule type" value="Genomic_DNA"/>
</dbReference>
<name>A0ABW4XYV0_9FLAO</name>
<accession>A0ABW4XYV0</accession>
<keyword evidence="1" id="KW-1133">Transmembrane helix</keyword>
<proteinExistence type="predicted"/>
<sequence length="219" mass="25318">MTISKINAIRILKIISYCGLVYLSYLMVLISIQYIPVRFDVAFLAIKQDEISIPYYQISFFTHVYTAIFTLLLGFFQFSKRLRKKYPKFHQASGKLYIGLIVLFAGPSGFVMGIHANGGIYSQISFCLLSLLWVYFTIQAYRNARKKEWKLHSKFIYRSYALTLSALSLRLFKWVIASTIALPPMDIYKIVAWGGWLVNLLIAELIILNEDKKLVKTEN</sequence>
<feature type="transmembrane region" description="Helical" evidence="1">
    <location>
        <begin position="120"/>
        <end position="138"/>
    </location>
</feature>
<feature type="transmembrane region" description="Helical" evidence="1">
    <location>
        <begin position="12"/>
        <end position="35"/>
    </location>
</feature>
<feature type="transmembrane region" description="Helical" evidence="1">
    <location>
        <begin position="187"/>
        <end position="208"/>
    </location>
</feature>
<gene>
    <name evidence="2" type="ORF">ACFSJE_12960</name>
</gene>
<keyword evidence="1" id="KW-0472">Membrane</keyword>
<organism evidence="2 3">
    <name type="scientific">Flagellimonas iocasae</name>
    <dbReference type="NCBI Taxonomy" id="2055905"/>
    <lineage>
        <taxon>Bacteria</taxon>
        <taxon>Pseudomonadati</taxon>
        <taxon>Bacteroidota</taxon>
        <taxon>Flavobacteriia</taxon>
        <taxon>Flavobacteriales</taxon>
        <taxon>Flavobacteriaceae</taxon>
        <taxon>Flagellimonas</taxon>
    </lineage>
</organism>
<protein>
    <submittedName>
        <fullName evidence="2">DUF2306 domain-containing protein</fullName>
    </submittedName>
</protein>